<keyword evidence="8" id="KW-1185">Reference proteome</keyword>
<dbReference type="Proteomes" id="UP000321058">
    <property type="component" value="Unassembled WGS sequence"/>
</dbReference>
<evidence type="ECO:0000256" key="5">
    <source>
        <dbReference type="ARBA" id="ARBA00023136"/>
    </source>
</evidence>
<evidence type="ECO:0000256" key="2">
    <source>
        <dbReference type="ARBA" id="ARBA00022475"/>
    </source>
</evidence>
<keyword evidence="2" id="KW-1003">Cell membrane</keyword>
<sequence>MDIERLALFAAAYLAVVILPGPAVTAVVARVLARGPRGSVAYVAGVAAGALVWFSVAAAGLAALAATFAPIFVVIRYAGAAWLLYLAWKLWTAPPRALTVSDDMDEGRGLFLAGLALNLGNPKAIVFFLALLPSVVELGELTPLAFAELAGVIVTVVAGVFSPYVLLAARLHRLFASPRALRLVNRGSSVAVAGAAVAVAAR</sequence>
<dbReference type="EMBL" id="BKAJ01000140">
    <property type="protein sequence ID" value="GEP59803.1"/>
    <property type="molecule type" value="Genomic_DNA"/>
</dbReference>
<feature type="transmembrane region" description="Helical" evidence="6">
    <location>
        <begin position="109"/>
        <end position="132"/>
    </location>
</feature>
<evidence type="ECO:0000313" key="8">
    <source>
        <dbReference type="Proteomes" id="UP000321058"/>
    </source>
</evidence>
<evidence type="ECO:0000313" key="7">
    <source>
        <dbReference type="EMBL" id="GEP59803.1"/>
    </source>
</evidence>
<keyword evidence="5 6" id="KW-0472">Membrane</keyword>
<feature type="transmembrane region" description="Helical" evidence="6">
    <location>
        <begin position="40"/>
        <end position="62"/>
    </location>
</feature>
<feature type="transmembrane region" description="Helical" evidence="6">
    <location>
        <begin position="6"/>
        <end position="28"/>
    </location>
</feature>
<gene>
    <name evidence="7" type="ORF">RSO01_69690</name>
</gene>
<dbReference type="OrthoDB" id="9804822at2"/>
<dbReference type="PANTHER" id="PTHR30086:SF20">
    <property type="entry name" value="ARGININE EXPORTER PROTEIN ARGO-RELATED"/>
    <property type="match status" value="1"/>
</dbReference>
<dbReference type="InterPro" id="IPR001123">
    <property type="entry name" value="LeuE-type"/>
</dbReference>
<dbReference type="RefSeq" id="WP_147155189.1">
    <property type="nucleotide sequence ID" value="NZ_BKAJ01000140.1"/>
</dbReference>
<dbReference type="GO" id="GO:0015171">
    <property type="term" value="F:amino acid transmembrane transporter activity"/>
    <property type="evidence" value="ECO:0007669"/>
    <property type="project" value="TreeGrafter"/>
</dbReference>
<protein>
    <submittedName>
        <fullName evidence="7">Lysine transporter LysE</fullName>
    </submittedName>
</protein>
<dbReference type="AlphaFoldDB" id="A0A512NLI2"/>
<evidence type="ECO:0000256" key="4">
    <source>
        <dbReference type="ARBA" id="ARBA00022989"/>
    </source>
</evidence>
<name>A0A512NLI2_9HYPH</name>
<evidence type="ECO:0000256" key="1">
    <source>
        <dbReference type="ARBA" id="ARBA00004651"/>
    </source>
</evidence>
<evidence type="ECO:0000256" key="6">
    <source>
        <dbReference type="SAM" id="Phobius"/>
    </source>
</evidence>
<organism evidence="7 8">
    <name type="scientific">Reyranella soli</name>
    <dbReference type="NCBI Taxonomy" id="1230389"/>
    <lineage>
        <taxon>Bacteria</taxon>
        <taxon>Pseudomonadati</taxon>
        <taxon>Pseudomonadota</taxon>
        <taxon>Alphaproteobacteria</taxon>
        <taxon>Hyphomicrobiales</taxon>
        <taxon>Reyranellaceae</taxon>
        <taxon>Reyranella</taxon>
    </lineage>
</organism>
<comment type="subcellular location">
    <subcellularLocation>
        <location evidence="1">Cell membrane</location>
        <topology evidence="1">Multi-pass membrane protein</topology>
    </subcellularLocation>
</comment>
<accession>A0A512NLI2</accession>
<evidence type="ECO:0000256" key="3">
    <source>
        <dbReference type="ARBA" id="ARBA00022692"/>
    </source>
</evidence>
<dbReference type="GO" id="GO:0005886">
    <property type="term" value="C:plasma membrane"/>
    <property type="evidence" value="ECO:0007669"/>
    <property type="project" value="UniProtKB-SubCell"/>
</dbReference>
<reference evidence="7 8" key="1">
    <citation type="submission" date="2019-07" db="EMBL/GenBank/DDBJ databases">
        <title>Whole genome shotgun sequence of Reyranella soli NBRC 108950.</title>
        <authorList>
            <person name="Hosoyama A."/>
            <person name="Uohara A."/>
            <person name="Ohji S."/>
            <person name="Ichikawa N."/>
        </authorList>
    </citation>
    <scope>NUCLEOTIDE SEQUENCE [LARGE SCALE GENOMIC DNA]</scope>
    <source>
        <strain evidence="7 8">NBRC 108950</strain>
    </source>
</reference>
<comment type="caution">
    <text evidence="7">The sequence shown here is derived from an EMBL/GenBank/DDBJ whole genome shotgun (WGS) entry which is preliminary data.</text>
</comment>
<feature type="transmembrane region" description="Helical" evidence="6">
    <location>
        <begin position="144"/>
        <end position="171"/>
    </location>
</feature>
<keyword evidence="4 6" id="KW-1133">Transmembrane helix</keyword>
<feature type="transmembrane region" description="Helical" evidence="6">
    <location>
        <begin position="68"/>
        <end position="88"/>
    </location>
</feature>
<dbReference type="PANTHER" id="PTHR30086">
    <property type="entry name" value="ARGININE EXPORTER PROTEIN ARGO"/>
    <property type="match status" value="1"/>
</dbReference>
<dbReference type="Pfam" id="PF01810">
    <property type="entry name" value="LysE"/>
    <property type="match status" value="1"/>
</dbReference>
<proteinExistence type="predicted"/>
<keyword evidence="3 6" id="KW-0812">Transmembrane</keyword>